<name>A0A7N5JHY9_AILME</name>
<dbReference type="Ensembl" id="ENSAMET00000041188.1">
    <property type="protein sequence ID" value="ENSAMEP00000025768.1"/>
    <property type="gene ID" value="ENSAMEG00000000481.2"/>
</dbReference>
<protein>
    <submittedName>
        <fullName evidence="5">Sirtuin 5</fullName>
    </submittedName>
</protein>
<dbReference type="GeneTree" id="ENSGT00940000156080"/>
<dbReference type="PROSITE" id="PS50305">
    <property type="entry name" value="SIRTUIN"/>
    <property type="match status" value="1"/>
</dbReference>
<evidence type="ECO:0000313" key="6">
    <source>
        <dbReference type="Proteomes" id="UP000008912"/>
    </source>
</evidence>
<dbReference type="InterPro" id="IPR003000">
    <property type="entry name" value="Sirtuin"/>
</dbReference>
<dbReference type="GO" id="GO:0003723">
    <property type="term" value="F:RNA binding"/>
    <property type="evidence" value="ECO:0007669"/>
    <property type="project" value="TreeGrafter"/>
</dbReference>
<dbReference type="GO" id="GO:0005730">
    <property type="term" value="C:nucleolus"/>
    <property type="evidence" value="ECO:0007669"/>
    <property type="project" value="TreeGrafter"/>
</dbReference>
<feature type="binding site" evidence="3">
    <location>
        <position position="278"/>
    </location>
    <ligand>
        <name>Zn(2+)</name>
        <dbReference type="ChEBI" id="CHEBI:29105"/>
    </ligand>
</feature>
<dbReference type="SUPFAM" id="SSF52467">
    <property type="entry name" value="DHS-like NAD/FAD-binding domain"/>
    <property type="match status" value="1"/>
</dbReference>
<keyword evidence="6" id="KW-1185">Reference proteome</keyword>
<evidence type="ECO:0000256" key="2">
    <source>
        <dbReference type="ARBA" id="ARBA00023027"/>
    </source>
</evidence>
<keyword evidence="3" id="KW-0479">Metal-binding</keyword>
<keyword evidence="1" id="KW-0808">Transferase</keyword>
<feature type="binding site" evidence="3">
    <location>
        <position position="169"/>
    </location>
    <ligand>
        <name>Zn(2+)</name>
        <dbReference type="ChEBI" id="CHEBI:29105"/>
    </ligand>
</feature>
<keyword evidence="3" id="KW-0862">Zinc</keyword>
<dbReference type="GO" id="GO:0005759">
    <property type="term" value="C:mitochondrial matrix"/>
    <property type="evidence" value="ECO:0007669"/>
    <property type="project" value="Ensembl"/>
</dbReference>
<dbReference type="InterPro" id="IPR029035">
    <property type="entry name" value="DHS-like_NAD/FAD-binding_dom"/>
</dbReference>
<reference evidence="5" key="3">
    <citation type="submission" date="2025-09" db="UniProtKB">
        <authorList>
            <consortium name="Ensembl"/>
        </authorList>
    </citation>
    <scope>IDENTIFICATION</scope>
</reference>
<dbReference type="GO" id="GO:0008270">
    <property type="term" value="F:zinc ion binding"/>
    <property type="evidence" value="ECO:0007669"/>
    <property type="project" value="Ensembl"/>
</dbReference>
<dbReference type="GO" id="GO:0010566">
    <property type="term" value="P:regulation of ketone biosynthetic process"/>
    <property type="evidence" value="ECO:0007669"/>
    <property type="project" value="Ensembl"/>
</dbReference>
<dbReference type="PANTHER" id="PTHR32337">
    <property type="entry name" value="NUCLEOLAR PROTEIN 7"/>
    <property type="match status" value="1"/>
</dbReference>
<dbReference type="GO" id="GO:0005743">
    <property type="term" value="C:mitochondrial inner membrane"/>
    <property type="evidence" value="ECO:0007669"/>
    <property type="project" value="Ensembl"/>
</dbReference>
<gene>
    <name evidence="5" type="primary">SIRT5</name>
</gene>
<keyword evidence="2" id="KW-0520">NAD</keyword>
<dbReference type="InterPro" id="IPR026591">
    <property type="entry name" value="Sirtuin_cat_small_dom_sf"/>
</dbReference>
<proteinExistence type="predicted"/>
<dbReference type="PANTHER" id="PTHR32337:SF2">
    <property type="entry name" value="NUCLEOLAR PROTEIN 7"/>
    <property type="match status" value="1"/>
</dbReference>
<feature type="domain" description="Deacetylase sirtuin-type" evidence="4">
    <location>
        <begin position="33"/>
        <end position="315"/>
    </location>
</feature>
<feature type="binding site" evidence="3">
    <location>
        <position position="271"/>
    </location>
    <ligand>
        <name>Zn(2+)</name>
        <dbReference type="ChEBI" id="CHEBI:29105"/>
    </ligand>
</feature>
<reference evidence="5" key="2">
    <citation type="submission" date="2025-08" db="UniProtKB">
        <authorList>
            <consortium name="Ensembl"/>
        </authorList>
    </citation>
    <scope>IDENTIFICATION</scope>
</reference>
<dbReference type="GO" id="GO:0002931">
    <property type="term" value="P:response to ischemia"/>
    <property type="evidence" value="ECO:0007669"/>
    <property type="project" value="Ensembl"/>
</dbReference>
<dbReference type="Gene3D" id="3.30.1600.10">
    <property type="entry name" value="SIR2/SIRT2 'Small Domain"/>
    <property type="match status" value="1"/>
</dbReference>
<feature type="active site" description="Proton acceptor" evidence="3">
    <location>
        <position position="158"/>
    </location>
</feature>
<dbReference type="GO" id="GO:0005829">
    <property type="term" value="C:cytosol"/>
    <property type="evidence" value="ECO:0007669"/>
    <property type="project" value="Ensembl"/>
</dbReference>
<accession>A0A7N5JHY9</accession>
<evidence type="ECO:0000256" key="3">
    <source>
        <dbReference type="PROSITE-ProRule" id="PRU00236"/>
    </source>
</evidence>
<evidence type="ECO:0000313" key="5">
    <source>
        <dbReference type="Ensembl" id="ENSAMEP00000025768.1"/>
    </source>
</evidence>
<organism evidence="5 6">
    <name type="scientific">Ailuropoda melanoleuca</name>
    <name type="common">Giant panda</name>
    <dbReference type="NCBI Taxonomy" id="9646"/>
    <lineage>
        <taxon>Eukaryota</taxon>
        <taxon>Metazoa</taxon>
        <taxon>Chordata</taxon>
        <taxon>Craniata</taxon>
        <taxon>Vertebrata</taxon>
        <taxon>Euteleostomi</taxon>
        <taxon>Mammalia</taxon>
        <taxon>Eutheria</taxon>
        <taxon>Laurasiatheria</taxon>
        <taxon>Carnivora</taxon>
        <taxon>Caniformia</taxon>
        <taxon>Ursidae</taxon>
        <taxon>Ailuropoda</taxon>
    </lineage>
</organism>
<dbReference type="AlphaFoldDB" id="A0A7N5JHY9"/>
<dbReference type="GO" id="GO:0061697">
    <property type="term" value="F:protein-glutaryllysine deglutarylase activity"/>
    <property type="evidence" value="ECO:0007669"/>
    <property type="project" value="Ensembl"/>
</dbReference>
<dbReference type="Gene3D" id="3.40.50.1220">
    <property type="entry name" value="TPP-binding domain"/>
    <property type="match status" value="1"/>
</dbReference>
<dbReference type="InParanoid" id="A0A7N5JHY9"/>
<reference evidence="5 6" key="1">
    <citation type="journal article" date="2010" name="Nature">
        <title>The sequence and de novo assembly of the giant panda genome.</title>
        <authorList>
            <person name="Li R."/>
            <person name="Fan W."/>
            <person name="Tian G."/>
            <person name="Zhu H."/>
            <person name="He L."/>
            <person name="Cai J."/>
            <person name="Huang Q."/>
            <person name="Cai Q."/>
            <person name="Li B."/>
            <person name="Bai Y."/>
            <person name="Zhang Z."/>
            <person name="Zhang Y."/>
            <person name="Wang W."/>
            <person name="Li J."/>
            <person name="Wei F."/>
            <person name="Li H."/>
            <person name="Jian M."/>
            <person name="Li J."/>
            <person name="Zhang Z."/>
            <person name="Nielsen R."/>
            <person name="Li D."/>
            <person name="Gu W."/>
            <person name="Yang Z."/>
            <person name="Xuan Z."/>
            <person name="Ryder O.A."/>
            <person name="Leung F.C."/>
            <person name="Zhou Y."/>
            <person name="Cao J."/>
            <person name="Sun X."/>
            <person name="Fu Y."/>
            <person name="Fang X."/>
            <person name="Guo X."/>
            <person name="Wang B."/>
            <person name="Hou R."/>
            <person name="Shen F."/>
            <person name="Mu B."/>
            <person name="Ni P."/>
            <person name="Lin R."/>
            <person name="Qian W."/>
            <person name="Wang G."/>
            <person name="Yu C."/>
            <person name="Nie W."/>
            <person name="Wang J."/>
            <person name="Wu Z."/>
            <person name="Liang H."/>
            <person name="Min J."/>
            <person name="Wu Q."/>
            <person name="Cheng S."/>
            <person name="Ruan J."/>
            <person name="Wang M."/>
            <person name="Shi Z."/>
            <person name="Wen M."/>
            <person name="Liu B."/>
            <person name="Ren X."/>
            <person name="Zheng H."/>
            <person name="Dong D."/>
            <person name="Cook K."/>
            <person name="Shan G."/>
            <person name="Zhang H."/>
            <person name="Kosiol C."/>
            <person name="Xie X."/>
            <person name="Lu Z."/>
            <person name="Zheng H."/>
            <person name="Li Y."/>
            <person name="Steiner C.C."/>
            <person name="Lam T.T."/>
            <person name="Lin S."/>
            <person name="Zhang Q."/>
            <person name="Li G."/>
            <person name="Tian J."/>
            <person name="Gong T."/>
            <person name="Liu H."/>
            <person name="Zhang D."/>
            <person name="Fang L."/>
            <person name="Ye C."/>
            <person name="Zhang J."/>
            <person name="Hu W."/>
            <person name="Xu A."/>
            <person name="Ren Y."/>
            <person name="Zhang G."/>
            <person name="Bruford M.W."/>
            <person name="Li Q."/>
            <person name="Ma L."/>
            <person name="Guo Y."/>
            <person name="An N."/>
            <person name="Hu Y."/>
            <person name="Zheng Y."/>
            <person name="Shi Y."/>
            <person name="Li Z."/>
            <person name="Liu Q."/>
            <person name="Chen Y."/>
            <person name="Zhao J."/>
            <person name="Qu N."/>
            <person name="Zhao S."/>
            <person name="Tian F."/>
            <person name="Wang X."/>
            <person name="Wang H."/>
            <person name="Xu L."/>
            <person name="Liu X."/>
            <person name="Vinar T."/>
            <person name="Wang Y."/>
            <person name="Lam T.W."/>
            <person name="Yiu S.M."/>
            <person name="Liu S."/>
            <person name="Zhang H."/>
            <person name="Li D."/>
            <person name="Huang Y."/>
            <person name="Wang X."/>
            <person name="Yang G."/>
            <person name="Jiang Z."/>
            <person name="Wang J."/>
            <person name="Qin N."/>
            <person name="Li L."/>
            <person name="Li J."/>
            <person name="Bolund L."/>
            <person name="Kristiansen K."/>
            <person name="Wong G.K."/>
            <person name="Olson M."/>
            <person name="Zhang X."/>
            <person name="Li S."/>
            <person name="Yang H."/>
            <person name="Wang J."/>
            <person name="Wang J."/>
        </authorList>
    </citation>
    <scope>NUCLEOTIDE SEQUENCE [LARGE SCALE GENOMIC DNA]</scope>
</reference>
<dbReference type="Pfam" id="PF02146">
    <property type="entry name" value="SIR2"/>
    <property type="match status" value="1"/>
</dbReference>
<dbReference type="InterPro" id="IPR026590">
    <property type="entry name" value="Ssirtuin_cat_dom"/>
</dbReference>
<evidence type="ECO:0000256" key="1">
    <source>
        <dbReference type="ARBA" id="ARBA00022679"/>
    </source>
</evidence>
<dbReference type="GO" id="GO:0036054">
    <property type="term" value="F:protein-malonyllysine demalonylase activity"/>
    <property type="evidence" value="ECO:0007669"/>
    <property type="project" value="Ensembl"/>
</dbReference>
<dbReference type="GO" id="GO:0070403">
    <property type="term" value="F:NAD+ binding"/>
    <property type="evidence" value="ECO:0007669"/>
    <property type="project" value="Ensembl"/>
</dbReference>
<dbReference type="GeneID" id="100469747"/>
<sequence length="315" mass="35219">MQPLQIAPRRLLYGLYCGLKSPASSGTQICPTMARPSSNMADFRKFFAKAKHVVIISGAGVSAESGVPTFRGAGGYWRKWQAQDLATPQAFARNPSLVWEFYHYRREVMLSKEPNPGHLAIAECEARLHGQGRRVTVITQNIDELHRRAGTKNLLEIHGSLFKTRCTSCGIVAENYKSPICPALSGKGAPDPETQDARIPVEKLPRWELPPWFILPPCSRPRCLRGECQWRNSTWKPPQPPTDSGFISRGHVVPLFPKPLLLTKLRMFLSCPGERRHCGMSTYRATNRGEPVTGMVSYILENLKIPSESPAWNST</sequence>
<dbReference type="CTD" id="23408"/>
<feature type="binding site" evidence="3">
    <location>
        <position position="166"/>
    </location>
    <ligand>
        <name>Zn(2+)</name>
        <dbReference type="ChEBI" id="CHEBI:29105"/>
    </ligand>
</feature>
<dbReference type="RefSeq" id="XP_019653515.2">
    <property type="nucleotide sequence ID" value="XM_019797956.2"/>
</dbReference>
<dbReference type="Proteomes" id="UP000008912">
    <property type="component" value="Unassembled WGS sequence"/>
</dbReference>
<dbReference type="GO" id="GO:2000378">
    <property type="term" value="P:negative regulation of reactive oxygen species metabolic process"/>
    <property type="evidence" value="ECO:0007669"/>
    <property type="project" value="Ensembl"/>
</dbReference>
<dbReference type="GO" id="GO:0036055">
    <property type="term" value="F:protein-succinyllysine desuccinylase activity"/>
    <property type="evidence" value="ECO:0007669"/>
    <property type="project" value="Ensembl"/>
</dbReference>
<evidence type="ECO:0000259" key="4">
    <source>
        <dbReference type="PROSITE" id="PS50305"/>
    </source>
</evidence>
<dbReference type="GO" id="GO:0005758">
    <property type="term" value="C:mitochondrial intermembrane space"/>
    <property type="evidence" value="ECO:0007669"/>
    <property type="project" value="Ensembl"/>
</dbReference>